<name>A0A915PV65_9BILA</name>
<dbReference type="Pfam" id="PF20434">
    <property type="entry name" value="BD-FAE"/>
    <property type="match status" value="1"/>
</dbReference>
<organism evidence="3 4">
    <name type="scientific">Setaria digitata</name>
    <dbReference type="NCBI Taxonomy" id="48799"/>
    <lineage>
        <taxon>Eukaryota</taxon>
        <taxon>Metazoa</taxon>
        <taxon>Ecdysozoa</taxon>
        <taxon>Nematoda</taxon>
        <taxon>Chromadorea</taxon>
        <taxon>Rhabditida</taxon>
        <taxon>Spirurina</taxon>
        <taxon>Spiruromorpha</taxon>
        <taxon>Filarioidea</taxon>
        <taxon>Setariidae</taxon>
        <taxon>Setaria</taxon>
    </lineage>
</organism>
<reference evidence="4" key="1">
    <citation type="submission" date="2022-11" db="UniProtKB">
        <authorList>
            <consortium name="WormBaseParasite"/>
        </authorList>
    </citation>
    <scope>IDENTIFICATION</scope>
</reference>
<dbReference type="InterPro" id="IPR050300">
    <property type="entry name" value="GDXG_lipolytic_enzyme"/>
</dbReference>
<evidence type="ECO:0000256" key="1">
    <source>
        <dbReference type="ARBA" id="ARBA00022801"/>
    </source>
</evidence>
<dbReference type="WBParaSite" id="sdigi.contig457.g8453.t1">
    <property type="protein sequence ID" value="sdigi.contig457.g8453.t1"/>
    <property type="gene ID" value="sdigi.contig457.g8453"/>
</dbReference>
<dbReference type="PANTHER" id="PTHR48081">
    <property type="entry name" value="AB HYDROLASE SUPERFAMILY PROTEIN C4A8.06C"/>
    <property type="match status" value="1"/>
</dbReference>
<dbReference type="Gene3D" id="3.40.50.1820">
    <property type="entry name" value="alpha/beta hydrolase"/>
    <property type="match status" value="1"/>
</dbReference>
<evidence type="ECO:0000313" key="3">
    <source>
        <dbReference type="Proteomes" id="UP000887581"/>
    </source>
</evidence>
<evidence type="ECO:0000259" key="2">
    <source>
        <dbReference type="Pfam" id="PF20434"/>
    </source>
</evidence>
<dbReference type="AlphaFoldDB" id="A0A915PV65"/>
<dbReference type="GO" id="GO:0004061">
    <property type="term" value="F:arylformamidase activity"/>
    <property type="evidence" value="ECO:0007669"/>
    <property type="project" value="TreeGrafter"/>
</dbReference>
<proteinExistence type="predicted"/>
<dbReference type="InterPro" id="IPR029058">
    <property type="entry name" value="AB_hydrolase_fold"/>
</dbReference>
<accession>A0A915PV65</accession>
<keyword evidence="1" id="KW-0378">Hydrolase</keyword>
<sequence>MSCRHGVQCTETECLYSPSHWSASLKSPDLVIKTFITAMKSCYQNNQRTISLQQAIPYGDGKQRIDIWGDEIESTTAMVLFHGGYWQEGDRELFTSPVKALIDKGFVVASVGYDFATVISLNNVIDQATKALSFLAKRWPWKKLAVGGHSAGAHLVISALKRLEDAYRYQKIVLFSGIYDLQPLVGTYIGEPINLSFDEAKRFSIISMEEISAELLVIVGGDESPQFKEQSQQIVQNYLEAHHFDKTTAYYKVATVPPVMKTRRTDKTQSSTEYVPVEKEEDSFAKKTPVKRLAKRSIEIRSKAPVDREREDYKTFSGIKLPMSDADLDK</sequence>
<dbReference type="InterPro" id="IPR049492">
    <property type="entry name" value="BD-FAE-like_dom"/>
</dbReference>
<dbReference type="SUPFAM" id="SSF53474">
    <property type="entry name" value="alpha/beta-Hydrolases"/>
    <property type="match status" value="1"/>
</dbReference>
<feature type="domain" description="BD-FAE-like" evidence="2">
    <location>
        <begin position="74"/>
        <end position="156"/>
    </location>
</feature>
<dbReference type="PANTHER" id="PTHR48081:SF33">
    <property type="entry name" value="KYNURENINE FORMAMIDASE"/>
    <property type="match status" value="1"/>
</dbReference>
<protein>
    <submittedName>
        <fullName evidence="4">Alpha/beta hydrolase fold-3 domain-containing protein</fullName>
    </submittedName>
</protein>
<keyword evidence="3" id="KW-1185">Reference proteome</keyword>
<dbReference type="Proteomes" id="UP000887581">
    <property type="component" value="Unplaced"/>
</dbReference>
<evidence type="ECO:0000313" key="4">
    <source>
        <dbReference type="WBParaSite" id="sdigi.contig457.g8453.t1"/>
    </source>
</evidence>